<accession>A0A2P6P795</accession>
<protein>
    <recommendedName>
        <fullName evidence="2">Stress-response A/B barrel domain-containing protein</fullName>
    </recommendedName>
</protein>
<dbReference type="InterPro" id="IPR044662">
    <property type="entry name" value="HS1/DABB1-like"/>
</dbReference>
<evidence type="ECO:0000313" key="3">
    <source>
        <dbReference type="EMBL" id="PRQ17772.1"/>
    </source>
</evidence>
<dbReference type="STRING" id="74649.A0A2P6P795"/>
<dbReference type="OMA" id="YCHGLIN"/>
<dbReference type="Proteomes" id="UP000238479">
    <property type="component" value="Chromosome 7"/>
</dbReference>
<dbReference type="PROSITE" id="PS51502">
    <property type="entry name" value="S_R_A_B_BARREL"/>
    <property type="match status" value="2"/>
</dbReference>
<dbReference type="Gramene" id="PRQ17772">
    <property type="protein sequence ID" value="PRQ17772"/>
    <property type="gene ID" value="RchiOBHm_Chr7g0198641"/>
</dbReference>
<gene>
    <name evidence="3" type="ORF">RchiOBHm_Chr7g0198641</name>
</gene>
<dbReference type="AlphaFoldDB" id="A0A2P6P795"/>
<dbReference type="InterPro" id="IPR013097">
    <property type="entry name" value="Dabb"/>
</dbReference>
<sequence length="291" mass="33484">MLIQAHCSTLSPVSLTNATRQFPIISRPAPFNVYRSNGAVSSWLGRKKNRGVIVSASEEQSSSPNLQKRRKIIEHICLLKSKEDLSDEEEKDMLDYLYTTQYQMRGIVAISLGRIGNQNPDKYSYAFYLRFQRKEDLVKFYQHPFYLGVLKDHVSPYCHELLNVDYESEVEDDILPIFRKGEEFNFGVEFVLLISFVNNASDHVEDALVSLEGLLMGFQSLIVQSTQGVNFNPSSKEYTHGVVIRFRSFDAFEIFFGSSEYKDLWKSKFEKITQKTLSVHFLIQPVGSEIM</sequence>
<dbReference type="PANTHER" id="PTHR33178:SF5">
    <property type="entry name" value="EXPRESSED PROTEIN"/>
    <property type="match status" value="1"/>
</dbReference>
<reference evidence="3 4" key="1">
    <citation type="journal article" date="2018" name="Nat. Genet.">
        <title>The Rosa genome provides new insights in the design of modern roses.</title>
        <authorList>
            <person name="Bendahmane M."/>
        </authorList>
    </citation>
    <scope>NUCLEOTIDE SEQUENCE [LARGE SCALE GENOMIC DNA]</scope>
    <source>
        <strain evidence="4">cv. Old Blush</strain>
    </source>
</reference>
<name>A0A2P6P795_ROSCH</name>
<proteinExistence type="predicted"/>
<evidence type="ECO:0000259" key="2">
    <source>
        <dbReference type="PROSITE" id="PS51502"/>
    </source>
</evidence>
<dbReference type="SMART" id="SM00886">
    <property type="entry name" value="Dabb"/>
    <property type="match status" value="2"/>
</dbReference>
<evidence type="ECO:0000256" key="1">
    <source>
        <dbReference type="ARBA" id="ARBA00011738"/>
    </source>
</evidence>
<dbReference type="Pfam" id="PF07876">
    <property type="entry name" value="Dabb"/>
    <property type="match status" value="1"/>
</dbReference>
<feature type="domain" description="Stress-response A/B barrel" evidence="2">
    <location>
        <begin position="73"/>
        <end position="166"/>
    </location>
</feature>
<dbReference type="SUPFAM" id="SSF54909">
    <property type="entry name" value="Dimeric alpha+beta barrel"/>
    <property type="match status" value="2"/>
</dbReference>
<dbReference type="Gene3D" id="3.30.70.100">
    <property type="match status" value="1"/>
</dbReference>
<dbReference type="OrthoDB" id="2016695at2759"/>
<feature type="domain" description="Stress-response A/B barrel" evidence="2">
    <location>
        <begin position="188"/>
        <end position="281"/>
    </location>
</feature>
<organism evidence="3 4">
    <name type="scientific">Rosa chinensis</name>
    <name type="common">China rose</name>
    <dbReference type="NCBI Taxonomy" id="74649"/>
    <lineage>
        <taxon>Eukaryota</taxon>
        <taxon>Viridiplantae</taxon>
        <taxon>Streptophyta</taxon>
        <taxon>Embryophyta</taxon>
        <taxon>Tracheophyta</taxon>
        <taxon>Spermatophyta</taxon>
        <taxon>Magnoliopsida</taxon>
        <taxon>eudicotyledons</taxon>
        <taxon>Gunneridae</taxon>
        <taxon>Pentapetalae</taxon>
        <taxon>rosids</taxon>
        <taxon>fabids</taxon>
        <taxon>Rosales</taxon>
        <taxon>Rosaceae</taxon>
        <taxon>Rosoideae</taxon>
        <taxon>Rosoideae incertae sedis</taxon>
        <taxon>Rosa</taxon>
    </lineage>
</organism>
<evidence type="ECO:0000313" key="4">
    <source>
        <dbReference type="Proteomes" id="UP000238479"/>
    </source>
</evidence>
<dbReference type="PANTHER" id="PTHR33178">
    <property type="match status" value="1"/>
</dbReference>
<dbReference type="InterPro" id="IPR011008">
    <property type="entry name" value="Dimeric_a/b-barrel"/>
</dbReference>
<dbReference type="EMBL" id="PDCK01000045">
    <property type="protein sequence ID" value="PRQ17772.1"/>
    <property type="molecule type" value="Genomic_DNA"/>
</dbReference>
<comment type="subunit">
    <text evidence="1">Homodimer.</text>
</comment>
<comment type="caution">
    <text evidence="3">The sequence shown here is derived from an EMBL/GenBank/DDBJ whole genome shotgun (WGS) entry which is preliminary data.</text>
</comment>
<keyword evidence="4" id="KW-1185">Reference proteome</keyword>